<protein>
    <submittedName>
        <fullName evidence="1">Uncharacterized protein</fullName>
    </submittedName>
</protein>
<name>A0A1B0BGJ0_9MUSC</name>
<reference evidence="1" key="2">
    <citation type="submission" date="2020-05" db="UniProtKB">
        <authorList>
            <consortium name="EnsemblMetazoa"/>
        </authorList>
    </citation>
    <scope>IDENTIFICATION</scope>
    <source>
        <strain evidence="1">IAEA</strain>
    </source>
</reference>
<organism evidence="1 2">
    <name type="scientific">Glossina palpalis gambiensis</name>
    <dbReference type="NCBI Taxonomy" id="67801"/>
    <lineage>
        <taxon>Eukaryota</taxon>
        <taxon>Metazoa</taxon>
        <taxon>Ecdysozoa</taxon>
        <taxon>Arthropoda</taxon>
        <taxon>Hexapoda</taxon>
        <taxon>Insecta</taxon>
        <taxon>Pterygota</taxon>
        <taxon>Neoptera</taxon>
        <taxon>Endopterygota</taxon>
        <taxon>Diptera</taxon>
        <taxon>Brachycera</taxon>
        <taxon>Muscomorpha</taxon>
        <taxon>Hippoboscoidea</taxon>
        <taxon>Glossinidae</taxon>
        <taxon>Glossina</taxon>
    </lineage>
</organism>
<sequence length="128" mass="13905">MLTPIPRMANAYFSNKWMPNPTEWSVKIFDTFSTECLDSNFCFCSPMTPVTPPKTPPTTGTPLITSLTVFDTVPDKAGRLSFDPVKLVAPSTTGPNISNWAEASAAKITATILIMIQHGQLLSGDLNK</sequence>
<dbReference type="EnsemblMetazoa" id="GPPI029277-RA">
    <property type="protein sequence ID" value="GPPI029277-PA"/>
    <property type="gene ID" value="GPPI029277"/>
</dbReference>
<keyword evidence="2" id="KW-1185">Reference proteome</keyword>
<dbReference type="EMBL" id="JXJN01013879">
    <property type="status" value="NOT_ANNOTATED_CDS"/>
    <property type="molecule type" value="Genomic_DNA"/>
</dbReference>
<dbReference type="AlphaFoldDB" id="A0A1B0BGJ0"/>
<evidence type="ECO:0000313" key="1">
    <source>
        <dbReference type="EnsemblMetazoa" id="GPPI029277-PA"/>
    </source>
</evidence>
<proteinExistence type="predicted"/>
<dbReference type="Proteomes" id="UP000092460">
    <property type="component" value="Unassembled WGS sequence"/>
</dbReference>
<dbReference type="EMBL" id="JXJN01013878">
    <property type="status" value="NOT_ANNOTATED_CDS"/>
    <property type="molecule type" value="Genomic_DNA"/>
</dbReference>
<reference evidence="2" key="1">
    <citation type="submission" date="2015-01" db="EMBL/GenBank/DDBJ databases">
        <authorList>
            <person name="Aksoy S."/>
            <person name="Warren W."/>
            <person name="Wilson R.K."/>
        </authorList>
    </citation>
    <scope>NUCLEOTIDE SEQUENCE [LARGE SCALE GENOMIC DNA]</scope>
    <source>
        <strain evidence="2">IAEA</strain>
    </source>
</reference>
<evidence type="ECO:0000313" key="2">
    <source>
        <dbReference type="Proteomes" id="UP000092460"/>
    </source>
</evidence>
<dbReference type="VEuPathDB" id="VectorBase:GPPI029277"/>
<accession>A0A1B0BGJ0</accession>